<dbReference type="GO" id="GO:0061844">
    <property type="term" value="P:antimicrobial humoral immune response mediated by antimicrobial peptide"/>
    <property type="evidence" value="ECO:0007669"/>
    <property type="project" value="TreeGrafter"/>
</dbReference>
<evidence type="ECO:0000259" key="4">
    <source>
        <dbReference type="SMART" id="SM00199"/>
    </source>
</evidence>
<feature type="compositionally biased region" description="Basic residues" evidence="2">
    <location>
        <begin position="151"/>
        <end position="163"/>
    </location>
</feature>
<evidence type="ECO:0000256" key="2">
    <source>
        <dbReference type="SAM" id="MobiDB-lite"/>
    </source>
</evidence>
<feature type="compositionally biased region" description="Pro residues" evidence="2">
    <location>
        <begin position="164"/>
        <end position="215"/>
    </location>
</feature>
<dbReference type="PANTHER" id="PTHR12015:SF92">
    <property type="entry name" value="FRACTALKINE"/>
    <property type="match status" value="1"/>
</dbReference>
<sequence>MCNGVTPKIPLRLLAGYRRREASCGKPEIVLTTVKNRTFCADPEEKWVQEAVEYLNRKAEPTPGRRIGSMTAPATKGMDRSPAAEPTAAAESSGQEARRASGTSPEPPRSPTISLAPDGAPSDGPERTEVFNVTAAAAAAAATTTTTTTTHCHRTSGLRRRPLKLPPPRPPPPRPPPPRPPPPRPPPPRPPPPRPPPPRPSLLIPPPPRPPPPRPLLALTQALLTDPPSSQAPSSQALLTDPPSTQAPSPQDPATSHTTPDPGQDLTPESPRGSSSAHTDAVTGPSSRPHVSVAPSGEPGSSGSGAPTHKDPQRQDILTTPVTDPEATRRQAVGLLAFLGLLFCLGVALLTYQRLQACPQRRGGGHGGRAPLRAPELWQQLLRPGAS</sequence>
<feature type="compositionally biased region" description="Polar residues" evidence="2">
    <location>
        <begin position="242"/>
        <end position="261"/>
    </location>
</feature>
<dbReference type="SUPFAM" id="SSF54117">
    <property type="entry name" value="Interleukin 8-like chemokines"/>
    <property type="match status" value="1"/>
</dbReference>
<dbReference type="Proteomes" id="UP001177744">
    <property type="component" value="Unassembled WGS sequence"/>
</dbReference>
<dbReference type="GO" id="GO:0070098">
    <property type="term" value="P:chemokine-mediated signaling pathway"/>
    <property type="evidence" value="ECO:0007669"/>
    <property type="project" value="TreeGrafter"/>
</dbReference>
<dbReference type="EMBL" id="JAULJE010000021">
    <property type="protein sequence ID" value="KAK1330667.1"/>
    <property type="molecule type" value="Genomic_DNA"/>
</dbReference>
<feature type="compositionally biased region" description="Low complexity" evidence="2">
    <location>
        <begin position="291"/>
        <end position="307"/>
    </location>
</feature>
<keyword evidence="1" id="KW-0202">Cytokine</keyword>
<feature type="compositionally biased region" description="Low complexity" evidence="2">
    <location>
        <begin position="227"/>
        <end position="237"/>
    </location>
</feature>
<evidence type="ECO:0000256" key="1">
    <source>
        <dbReference type="ARBA" id="ARBA00022514"/>
    </source>
</evidence>
<feature type="compositionally biased region" description="Low complexity" evidence="2">
    <location>
        <begin position="140"/>
        <end position="150"/>
    </location>
</feature>
<evidence type="ECO:0000313" key="6">
    <source>
        <dbReference type="Proteomes" id="UP001177744"/>
    </source>
</evidence>
<reference evidence="5" key="1">
    <citation type="submission" date="2023-06" db="EMBL/GenBank/DDBJ databases">
        <title>Reference genome for the Northern bat (Eptesicus nilssonii), a most northern bat species.</title>
        <authorList>
            <person name="Laine V.N."/>
            <person name="Pulliainen A.T."/>
            <person name="Lilley T.M."/>
        </authorList>
    </citation>
    <scope>NUCLEOTIDE SEQUENCE</scope>
    <source>
        <strain evidence="5">BLF_Eptnil</strain>
        <tissue evidence="5">Kidney</tissue>
    </source>
</reference>
<feature type="transmembrane region" description="Helical" evidence="3">
    <location>
        <begin position="332"/>
        <end position="352"/>
    </location>
</feature>
<evidence type="ECO:0000313" key="5">
    <source>
        <dbReference type="EMBL" id="KAK1330667.1"/>
    </source>
</evidence>
<feature type="compositionally biased region" description="Low complexity" evidence="2">
    <location>
        <begin position="81"/>
        <end position="93"/>
    </location>
</feature>
<feature type="domain" description="Chemokine interleukin-8-like" evidence="4">
    <location>
        <begin position="1"/>
        <end position="55"/>
    </location>
</feature>
<keyword evidence="3" id="KW-0812">Transmembrane</keyword>
<dbReference type="InterPro" id="IPR001811">
    <property type="entry name" value="Chemokine_IL8-like_dom"/>
</dbReference>
<dbReference type="GO" id="GO:0006954">
    <property type="term" value="P:inflammatory response"/>
    <property type="evidence" value="ECO:0007669"/>
    <property type="project" value="TreeGrafter"/>
</dbReference>
<dbReference type="GO" id="GO:0008009">
    <property type="term" value="F:chemokine activity"/>
    <property type="evidence" value="ECO:0007669"/>
    <property type="project" value="InterPro"/>
</dbReference>
<protein>
    <recommendedName>
        <fullName evidence="4">Chemokine interleukin-8-like domain-containing protein</fullName>
    </recommendedName>
</protein>
<dbReference type="GO" id="GO:0048245">
    <property type="term" value="P:eosinophil chemotaxis"/>
    <property type="evidence" value="ECO:0007669"/>
    <property type="project" value="TreeGrafter"/>
</dbReference>
<dbReference type="GO" id="GO:0005615">
    <property type="term" value="C:extracellular space"/>
    <property type="evidence" value="ECO:0007669"/>
    <property type="project" value="UniProtKB-KW"/>
</dbReference>
<dbReference type="Gene3D" id="2.40.50.40">
    <property type="match status" value="1"/>
</dbReference>
<dbReference type="InterPro" id="IPR036048">
    <property type="entry name" value="Interleukin_8-like_sf"/>
</dbReference>
<dbReference type="PRINTS" id="PR01721">
    <property type="entry name" value="FRACTALKINE"/>
</dbReference>
<feature type="region of interest" description="Disordered" evidence="2">
    <location>
        <begin position="59"/>
        <end position="127"/>
    </location>
</feature>
<name>A0AA40HGA0_CNENI</name>
<dbReference type="InterPro" id="IPR039809">
    <property type="entry name" value="Chemokine_b/g/d"/>
</dbReference>
<organism evidence="5 6">
    <name type="scientific">Cnephaeus nilssonii</name>
    <name type="common">Northern bat</name>
    <name type="synonym">Eptesicus nilssonii</name>
    <dbReference type="NCBI Taxonomy" id="3371016"/>
    <lineage>
        <taxon>Eukaryota</taxon>
        <taxon>Metazoa</taxon>
        <taxon>Chordata</taxon>
        <taxon>Craniata</taxon>
        <taxon>Vertebrata</taxon>
        <taxon>Euteleostomi</taxon>
        <taxon>Mammalia</taxon>
        <taxon>Eutheria</taxon>
        <taxon>Laurasiatheria</taxon>
        <taxon>Chiroptera</taxon>
        <taxon>Yangochiroptera</taxon>
        <taxon>Vespertilionidae</taxon>
        <taxon>Cnephaeus</taxon>
    </lineage>
</organism>
<keyword evidence="6" id="KW-1185">Reference proteome</keyword>
<dbReference type="GO" id="GO:0048020">
    <property type="term" value="F:CCR chemokine receptor binding"/>
    <property type="evidence" value="ECO:0007669"/>
    <property type="project" value="TreeGrafter"/>
</dbReference>
<feature type="non-terminal residue" evidence="5">
    <location>
        <position position="387"/>
    </location>
</feature>
<gene>
    <name evidence="5" type="ORF">QTO34_010867</name>
</gene>
<dbReference type="GO" id="GO:0030335">
    <property type="term" value="P:positive regulation of cell migration"/>
    <property type="evidence" value="ECO:0007669"/>
    <property type="project" value="TreeGrafter"/>
</dbReference>
<keyword evidence="3" id="KW-0472">Membrane</keyword>
<dbReference type="PANTHER" id="PTHR12015">
    <property type="entry name" value="SMALL INDUCIBLE CYTOKINE A"/>
    <property type="match status" value="1"/>
</dbReference>
<dbReference type="Pfam" id="PF00048">
    <property type="entry name" value="IL8"/>
    <property type="match status" value="1"/>
</dbReference>
<accession>A0AA40HGA0</accession>
<feature type="region of interest" description="Disordered" evidence="2">
    <location>
        <begin position="140"/>
        <end position="325"/>
    </location>
</feature>
<evidence type="ECO:0000256" key="3">
    <source>
        <dbReference type="SAM" id="Phobius"/>
    </source>
</evidence>
<dbReference type="AlphaFoldDB" id="A0AA40HGA0"/>
<dbReference type="SMART" id="SM00199">
    <property type="entry name" value="SCY"/>
    <property type="match status" value="1"/>
</dbReference>
<keyword evidence="3" id="KW-1133">Transmembrane helix</keyword>
<proteinExistence type="predicted"/>
<comment type="caution">
    <text evidence="5">The sequence shown here is derived from an EMBL/GenBank/DDBJ whole genome shotgun (WGS) entry which is preliminary data.</text>
</comment>